<keyword evidence="2" id="KW-0812">Transmembrane</keyword>
<feature type="region of interest" description="Disordered" evidence="1">
    <location>
        <begin position="54"/>
        <end position="79"/>
    </location>
</feature>
<dbReference type="Proteomes" id="UP001153069">
    <property type="component" value="Unassembled WGS sequence"/>
</dbReference>
<keyword evidence="2" id="KW-1133">Transmembrane helix</keyword>
<name>A0A9N8EWZ3_9STRA</name>
<feature type="transmembrane region" description="Helical" evidence="2">
    <location>
        <begin position="6"/>
        <end position="26"/>
    </location>
</feature>
<accession>A0A9N8EWZ3</accession>
<evidence type="ECO:0000256" key="2">
    <source>
        <dbReference type="SAM" id="Phobius"/>
    </source>
</evidence>
<reference evidence="3" key="1">
    <citation type="submission" date="2020-06" db="EMBL/GenBank/DDBJ databases">
        <authorList>
            <consortium name="Plant Systems Biology data submission"/>
        </authorList>
    </citation>
    <scope>NUCLEOTIDE SEQUENCE</scope>
    <source>
        <strain evidence="3">D6</strain>
    </source>
</reference>
<gene>
    <name evidence="3" type="ORF">SEMRO_2594_G332110.1</name>
</gene>
<sequence>MVAIPVLFACIFVTVILVALVCICRAKAYENKGNKEAEEDGLRRVYAGRDWCGSRRDLEADDGSDEDEKVKPEEEKGSN</sequence>
<dbReference type="AlphaFoldDB" id="A0A9N8EWZ3"/>
<keyword evidence="2" id="KW-0472">Membrane</keyword>
<keyword evidence="4" id="KW-1185">Reference proteome</keyword>
<protein>
    <submittedName>
        <fullName evidence="3">Uncharacterized protein</fullName>
    </submittedName>
</protein>
<evidence type="ECO:0000313" key="4">
    <source>
        <dbReference type="Proteomes" id="UP001153069"/>
    </source>
</evidence>
<organism evidence="3 4">
    <name type="scientific">Seminavis robusta</name>
    <dbReference type="NCBI Taxonomy" id="568900"/>
    <lineage>
        <taxon>Eukaryota</taxon>
        <taxon>Sar</taxon>
        <taxon>Stramenopiles</taxon>
        <taxon>Ochrophyta</taxon>
        <taxon>Bacillariophyta</taxon>
        <taxon>Bacillariophyceae</taxon>
        <taxon>Bacillariophycidae</taxon>
        <taxon>Naviculales</taxon>
        <taxon>Naviculaceae</taxon>
        <taxon>Seminavis</taxon>
    </lineage>
</organism>
<dbReference type="EMBL" id="CAICTM010002592">
    <property type="protein sequence ID" value="CAB9529702.1"/>
    <property type="molecule type" value="Genomic_DNA"/>
</dbReference>
<feature type="compositionally biased region" description="Basic and acidic residues" evidence="1">
    <location>
        <begin position="68"/>
        <end position="79"/>
    </location>
</feature>
<comment type="caution">
    <text evidence="3">The sequence shown here is derived from an EMBL/GenBank/DDBJ whole genome shotgun (WGS) entry which is preliminary data.</text>
</comment>
<evidence type="ECO:0000256" key="1">
    <source>
        <dbReference type="SAM" id="MobiDB-lite"/>
    </source>
</evidence>
<evidence type="ECO:0000313" key="3">
    <source>
        <dbReference type="EMBL" id="CAB9529702.1"/>
    </source>
</evidence>
<proteinExistence type="predicted"/>